<keyword evidence="7 11" id="KW-0496">Mitochondrion</keyword>
<name>A0A4Y2M3N7_ARAVE</name>
<comment type="caution">
    <text evidence="13">The sequence shown here is derived from an EMBL/GenBank/DDBJ whole genome shotgun (WGS) entry which is preliminary data.</text>
</comment>
<keyword evidence="5 11" id="KW-0999">Mitochondrion inner membrane</keyword>
<comment type="similarity">
    <text evidence="2 11">Belongs to the cytochrome c-type heme lyase family.</text>
</comment>
<evidence type="ECO:0000256" key="12">
    <source>
        <dbReference type="SAM" id="MobiDB-lite"/>
    </source>
</evidence>
<sequence>MGGAHSTVGATTVNAPMDPGIPDHDKGKEYLAKIDSPPSECPYKHNQESKNESKGGCPMQRDDDVNPYNMMPPMNQNPAPDQPFPLPTQRQESSIPKAGTENEKWVYPSAQMFWNAMLRKGWRWKESDIAPNDMEHIIRIHNVNNETAWQEVLKWEALHAHECGNPKLLKFGGKATQYSPRARIRSLLGYELPFDRHDWIVDRCGKQVRYIIDYYDGGQVNVESGKFAILDVRPALDSLEAVWDRTKVMFWRWTSKESES</sequence>
<keyword evidence="8 11" id="KW-0472">Membrane</keyword>
<evidence type="ECO:0000256" key="1">
    <source>
        <dbReference type="ARBA" id="ARBA00004273"/>
    </source>
</evidence>
<dbReference type="PANTHER" id="PTHR12743">
    <property type="entry name" value="CYTOCHROME C1 HEME LYASE"/>
    <property type="match status" value="1"/>
</dbReference>
<evidence type="ECO:0000256" key="5">
    <source>
        <dbReference type="ARBA" id="ARBA00022792"/>
    </source>
</evidence>
<gene>
    <name evidence="13" type="primary">HCCS</name>
    <name evidence="13" type="ORF">AVEN_131649_1</name>
</gene>
<dbReference type="GO" id="GO:0005743">
    <property type="term" value="C:mitochondrial inner membrane"/>
    <property type="evidence" value="ECO:0007669"/>
    <property type="project" value="UniProtKB-SubCell"/>
</dbReference>
<dbReference type="PROSITE" id="PS00821">
    <property type="entry name" value="CYTO_HEME_LYASE_1"/>
    <property type="match status" value="1"/>
</dbReference>
<protein>
    <recommendedName>
        <fullName evidence="11">Holocytochrome c-type synthase</fullName>
        <ecNumber evidence="11">4.4.1.17</ecNumber>
    </recommendedName>
</protein>
<dbReference type="AlphaFoldDB" id="A0A4Y2M3N7"/>
<keyword evidence="3 11" id="KW-0349">Heme</keyword>
<keyword evidence="6 11" id="KW-0408">Iron</keyword>
<dbReference type="PROSITE" id="PS00822">
    <property type="entry name" value="CYTO_HEME_LYASE_2"/>
    <property type="match status" value="1"/>
</dbReference>
<comment type="function">
    <text evidence="11">Lyase that catalyzes the covalent linking of the heme group to the cytochrome C apoprotein to produce the mature functional cytochrome.</text>
</comment>
<evidence type="ECO:0000313" key="14">
    <source>
        <dbReference type="Proteomes" id="UP000499080"/>
    </source>
</evidence>
<keyword evidence="9 11" id="KW-0456">Lyase</keyword>
<evidence type="ECO:0000256" key="8">
    <source>
        <dbReference type="ARBA" id="ARBA00023136"/>
    </source>
</evidence>
<comment type="subcellular location">
    <subcellularLocation>
        <location evidence="1 11">Mitochondrion inner membrane</location>
    </subcellularLocation>
</comment>
<accession>A0A4Y2M3N7</accession>
<evidence type="ECO:0000256" key="3">
    <source>
        <dbReference type="ARBA" id="ARBA00022617"/>
    </source>
</evidence>
<keyword evidence="4 11" id="KW-0479">Metal-binding</keyword>
<dbReference type="OrthoDB" id="4243at2759"/>
<evidence type="ECO:0000256" key="2">
    <source>
        <dbReference type="ARBA" id="ARBA00007255"/>
    </source>
</evidence>
<keyword evidence="14" id="KW-1185">Reference proteome</keyword>
<feature type="compositionally biased region" description="Basic and acidic residues" evidence="12">
    <location>
        <begin position="21"/>
        <end position="32"/>
    </location>
</feature>
<dbReference type="InterPro" id="IPR000511">
    <property type="entry name" value="Holocyt_c/c1_synthase"/>
</dbReference>
<feature type="compositionally biased region" description="Basic and acidic residues" evidence="12">
    <location>
        <begin position="42"/>
        <end position="53"/>
    </location>
</feature>
<dbReference type="Pfam" id="PF01265">
    <property type="entry name" value="Cyto_heme_lyase"/>
    <property type="match status" value="1"/>
</dbReference>
<feature type="compositionally biased region" description="Low complexity" evidence="12">
    <location>
        <begin position="66"/>
        <end position="79"/>
    </location>
</feature>
<evidence type="ECO:0000256" key="7">
    <source>
        <dbReference type="ARBA" id="ARBA00023128"/>
    </source>
</evidence>
<comment type="catalytic activity">
    <reaction evidence="10">
        <text>holo-[cytochrome c] = apo-[cytochrome c] + heme b</text>
        <dbReference type="Rhea" id="RHEA:22648"/>
        <dbReference type="Rhea" id="RHEA-COMP:10725"/>
        <dbReference type="Rhea" id="RHEA-COMP:10726"/>
        <dbReference type="ChEBI" id="CHEBI:29950"/>
        <dbReference type="ChEBI" id="CHEBI:60344"/>
        <dbReference type="ChEBI" id="CHEBI:83739"/>
        <dbReference type="EC" id="4.4.1.17"/>
    </reaction>
    <physiologicalReaction direction="right-to-left" evidence="10">
        <dbReference type="Rhea" id="RHEA:22650"/>
    </physiologicalReaction>
</comment>
<dbReference type="Proteomes" id="UP000499080">
    <property type="component" value="Unassembled WGS sequence"/>
</dbReference>
<dbReference type="PANTHER" id="PTHR12743:SF0">
    <property type="entry name" value="HOLOCYTOCHROME C-TYPE SYNTHASE"/>
    <property type="match status" value="1"/>
</dbReference>
<evidence type="ECO:0000256" key="6">
    <source>
        <dbReference type="ARBA" id="ARBA00023004"/>
    </source>
</evidence>
<organism evidence="13 14">
    <name type="scientific">Araneus ventricosus</name>
    <name type="common">Orbweaver spider</name>
    <name type="synonym">Epeira ventricosa</name>
    <dbReference type="NCBI Taxonomy" id="182803"/>
    <lineage>
        <taxon>Eukaryota</taxon>
        <taxon>Metazoa</taxon>
        <taxon>Ecdysozoa</taxon>
        <taxon>Arthropoda</taxon>
        <taxon>Chelicerata</taxon>
        <taxon>Arachnida</taxon>
        <taxon>Araneae</taxon>
        <taxon>Araneomorphae</taxon>
        <taxon>Entelegynae</taxon>
        <taxon>Araneoidea</taxon>
        <taxon>Araneidae</taxon>
        <taxon>Araneus</taxon>
    </lineage>
</organism>
<dbReference type="EC" id="4.4.1.17" evidence="11"/>
<reference evidence="13 14" key="1">
    <citation type="journal article" date="2019" name="Sci. Rep.">
        <title>Orb-weaving spider Araneus ventricosus genome elucidates the spidroin gene catalogue.</title>
        <authorList>
            <person name="Kono N."/>
            <person name="Nakamura H."/>
            <person name="Ohtoshi R."/>
            <person name="Moran D.A.P."/>
            <person name="Shinohara A."/>
            <person name="Yoshida Y."/>
            <person name="Fujiwara M."/>
            <person name="Mori M."/>
            <person name="Tomita M."/>
            <person name="Arakawa K."/>
        </authorList>
    </citation>
    <scope>NUCLEOTIDE SEQUENCE [LARGE SCALE GENOMIC DNA]</scope>
</reference>
<dbReference type="EMBL" id="BGPR01006723">
    <property type="protein sequence ID" value="GBN21349.1"/>
    <property type="molecule type" value="Genomic_DNA"/>
</dbReference>
<evidence type="ECO:0000256" key="4">
    <source>
        <dbReference type="ARBA" id="ARBA00022723"/>
    </source>
</evidence>
<evidence type="ECO:0000256" key="10">
    <source>
        <dbReference type="ARBA" id="ARBA00023944"/>
    </source>
</evidence>
<evidence type="ECO:0000256" key="11">
    <source>
        <dbReference type="RuleBase" id="RU363130"/>
    </source>
</evidence>
<feature type="region of interest" description="Disordered" evidence="12">
    <location>
        <begin position="1"/>
        <end position="97"/>
    </location>
</feature>
<evidence type="ECO:0000256" key="9">
    <source>
        <dbReference type="ARBA" id="ARBA00023239"/>
    </source>
</evidence>
<dbReference type="GO" id="GO:0046872">
    <property type="term" value="F:metal ion binding"/>
    <property type="evidence" value="ECO:0007669"/>
    <property type="project" value="UniProtKB-KW"/>
</dbReference>
<dbReference type="GO" id="GO:0004408">
    <property type="term" value="F:holocytochrome-c synthase activity"/>
    <property type="evidence" value="ECO:0007669"/>
    <property type="project" value="UniProtKB-EC"/>
</dbReference>
<proteinExistence type="inferred from homology"/>
<evidence type="ECO:0000313" key="13">
    <source>
        <dbReference type="EMBL" id="GBN21349.1"/>
    </source>
</evidence>